<feature type="domain" description="Helicase C-terminal" evidence="6">
    <location>
        <begin position="540"/>
        <end position="708"/>
    </location>
</feature>
<dbReference type="GO" id="GO:0004386">
    <property type="term" value="F:helicase activity"/>
    <property type="evidence" value="ECO:0007669"/>
    <property type="project" value="UniProtKB-KW"/>
</dbReference>
<dbReference type="PROSITE" id="PS51194">
    <property type="entry name" value="HELICASE_CTER"/>
    <property type="match status" value="1"/>
</dbReference>
<dbReference type="PANTHER" id="PTHR11274:SF0">
    <property type="entry name" value="GENERAL TRANSCRIPTION AND DNA REPAIR FACTOR IIH HELICASE SUBUNIT XPB"/>
    <property type="match status" value="1"/>
</dbReference>
<feature type="domain" description="Helicase ATP-binding" evidence="5">
    <location>
        <begin position="289"/>
        <end position="459"/>
    </location>
</feature>
<dbReference type="RefSeq" id="WP_147168478.1">
    <property type="nucleotide sequence ID" value="NZ_VOOR01000036.1"/>
</dbReference>
<keyword evidence="8" id="KW-1185">Reference proteome</keyword>
<evidence type="ECO:0000256" key="3">
    <source>
        <dbReference type="ARBA" id="ARBA00022806"/>
    </source>
</evidence>
<dbReference type="InterPro" id="IPR014001">
    <property type="entry name" value="Helicase_ATP-bd"/>
</dbReference>
<dbReference type="SUPFAM" id="SSF52540">
    <property type="entry name" value="P-loop containing nucleoside triphosphate hydrolases"/>
    <property type="match status" value="1"/>
</dbReference>
<dbReference type="Pfam" id="PF00271">
    <property type="entry name" value="Helicase_C"/>
    <property type="match status" value="1"/>
</dbReference>
<sequence length="737" mass="84967">MLELINFPESNEYRTGSANEPIGFFLEVLPKSKRFDLLLGYFSSSAINLLSIGFAQFLYNGGTVRMISNHVLSPKDRKAIEEGLTTSESQYEFSISDYAKIKSTLNEYGRHFFRCLAWLISSKKLEVLIVKPKGARGIAHYKSGVFYDEEGRAVKFKSSCNFTAYGLLENLEELEVKIAWGSRAEQAAIEEYERYFNQIWHKDAPFVDYLATDEVELLIAKDFGGHSIEELIVDEQKLLRKKRQLISNYKVRSIIDRLEEEMEQRVSMHVKEPYFPYEKPRAYQDKAYENWKARGYKGIFAMATGTGKTLTALNAVLREHKKLGQYQAIILVPTIELVNQWEDEVRGFNYRNIIKVSSQNKNWRDDLQMVSILSADKERYSFIIITTYRSFTHRRFQKAIKMIPEDTILIADEAHNLGSKSILPLLEGFPIKKRIGLSATPDRVYDKEGTAAIDSFFEDTPPYTFEYPMKQALESGFLCEYKYYPILVELTPEELEEYSEISAKLAQFWADESEESKEMVERLLLARKQIIHKAANKLAAFDKLVEELSKLNKLNYTLVYAPEGYFGDLFVDTERLGNLDKEENRICEIYSNHIRQISPDTKVALFHGATKDRASTLDSFAQSDIDVLVSMKCLDEGVDVPRTEQAIFCASTGNPRQFIQRRGRILRKAPNKTLATIYDLVVVPSTEHRVGNYNTEKRLIENELKRVYEFAGLAINHMEALQRLKPVLNLYDIIEEL</sequence>
<dbReference type="EMBL" id="VOOR01000036">
    <property type="protein sequence ID" value="TXB62123.1"/>
    <property type="molecule type" value="Genomic_DNA"/>
</dbReference>
<dbReference type="GO" id="GO:0003677">
    <property type="term" value="F:DNA binding"/>
    <property type="evidence" value="ECO:0007669"/>
    <property type="project" value="InterPro"/>
</dbReference>
<accession>A0A5C6RJ24</accession>
<dbReference type="InterPro" id="IPR027417">
    <property type="entry name" value="P-loop_NTPase"/>
</dbReference>
<dbReference type="PROSITE" id="PS51192">
    <property type="entry name" value="HELICASE_ATP_BIND_1"/>
    <property type="match status" value="1"/>
</dbReference>
<dbReference type="InterPro" id="IPR001650">
    <property type="entry name" value="Helicase_C-like"/>
</dbReference>
<evidence type="ECO:0000256" key="2">
    <source>
        <dbReference type="ARBA" id="ARBA00022801"/>
    </source>
</evidence>
<organism evidence="7 8">
    <name type="scientific">Phaeodactylibacter luteus</name>
    <dbReference type="NCBI Taxonomy" id="1564516"/>
    <lineage>
        <taxon>Bacteria</taxon>
        <taxon>Pseudomonadati</taxon>
        <taxon>Bacteroidota</taxon>
        <taxon>Saprospiria</taxon>
        <taxon>Saprospirales</taxon>
        <taxon>Haliscomenobacteraceae</taxon>
        <taxon>Phaeodactylibacter</taxon>
    </lineage>
</organism>
<dbReference type="SMART" id="SM00490">
    <property type="entry name" value="HELICc"/>
    <property type="match status" value="1"/>
</dbReference>
<proteinExistence type="predicted"/>
<dbReference type="Pfam" id="PF04851">
    <property type="entry name" value="ResIII"/>
    <property type="match status" value="1"/>
</dbReference>
<dbReference type="OrthoDB" id="9759819at2"/>
<dbReference type="InterPro" id="IPR006935">
    <property type="entry name" value="Helicase/UvrB_N"/>
</dbReference>
<keyword evidence="1" id="KW-0547">Nucleotide-binding</keyword>
<name>A0A5C6RJ24_9BACT</name>
<dbReference type="SMART" id="SM00487">
    <property type="entry name" value="DEXDc"/>
    <property type="match status" value="1"/>
</dbReference>
<keyword evidence="4" id="KW-0067">ATP-binding</keyword>
<reference evidence="7 8" key="1">
    <citation type="submission" date="2019-08" db="EMBL/GenBank/DDBJ databases">
        <title>Genome of Phaeodactylibacter luteus.</title>
        <authorList>
            <person name="Bowman J.P."/>
        </authorList>
    </citation>
    <scope>NUCLEOTIDE SEQUENCE [LARGE SCALE GENOMIC DNA]</scope>
    <source>
        <strain evidence="7 8">KCTC 42180</strain>
    </source>
</reference>
<dbReference type="Gene3D" id="3.40.50.300">
    <property type="entry name" value="P-loop containing nucleotide triphosphate hydrolases"/>
    <property type="match status" value="2"/>
</dbReference>
<dbReference type="GO" id="GO:0016787">
    <property type="term" value="F:hydrolase activity"/>
    <property type="evidence" value="ECO:0007669"/>
    <property type="project" value="UniProtKB-KW"/>
</dbReference>
<dbReference type="PANTHER" id="PTHR11274">
    <property type="entry name" value="RAD25/XP-B DNA REPAIR HELICASE"/>
    <property type="match status" value="1"/>
</dbReference>
<dbReference type="Proteomes" id="UP000321580">
    <property type="component" value="Unassembled WGS sequence"/>
</dbReference>
<gene>
    <name evidence="7" type="ORF">FRY97_15525</name>
</gene>
<dbReference type="GO" id="GO:0005524">
    <property type="term" value="F:ATP binding"/>
    <property type="evidence" value="ECO:0007669"/>
    <property type="project" value="UniProtKB-KW"/>
</dbReference>
<dbReference type="CDD" id="cd17926">
    <property type="entry name" value="DEXHc_RE"/>
    <property type="match status" value="1"/>
</dbReference>
<comment type="caution">
    <text evidence="7">The sequence shown here is derived from an EMBL/GenBank/DDBJ whole genome shotgun (WGS) entry which is preliminary data.</text>
</comment>
<dbReference type="InterPro" id="IPR050615">
    <property type="entry name" value="ATP-dep_DNA_Helicase"/>
</dbReference>
<protein>
    <submittedName>
        <fullName evidence="7">DEAD/DEAH box helicase</fullName>
    </submittedName>
</protein>
<evidence type="ECO:0000259" key="5">
    <source>
        <dbReference type="PROSITE" id="PS51192"/>
    </source>
</evidence>
<keyword evidence="2" id="KW-0378">Hydrolase</keyword>
<evidence type="ECO:0000256" key="4">
    <source>
        <dbReference type="ARBA" id="ARBA00022840"/>
    </source>
</evidence>
<dbReference type="AlphaFoldDB" id="A0A5C6RJ24"/>
<evidence type="ECO:0000313" key="7">
    <source>
        <dbReference type="EMBL" id="TXB62123.1"/>
    </source>
</evidence>
<keyword evidence="3 7" id="KW-0347">Helicase</keyword>
<evidence type="ECO:0000313" key="8">
    <source>
        <dbReference type="Proteomes" id="UP000321580"/>
    </source>
</evidence>
<evidence type="ECO:0000256" key="1">
    <source>
        <dbReference type="ARBA" id="ARBA00022741"/>
    </source>
</evidence>
<evidence type="ECO:0000259" key="6">
    <source>
        <dbReference type="PROSITE" id="PS51194"/>
    </source>
</evidence>